<dbReference type="InterPro" id="IPR036526">
    <property type="entry name" value="C-N_Hydrolase_sf"/>
</dbReference>
<name>A0A1Y2P9K3_9FLAO</name>
<dbReference type="InParanoid" id="A0A1Y2P9K3"/>
<dbReference type="InterPro" id="IPR003010">
    <property type="entry name" value="C-N_Hydrolase"/>
</dbReference>
<keyword evidence="2 7" id="KW-0378">Hydrolase</keyword>
<dbReference type="FunFam" id="3.60.110.10:FF:000004">
    <property type="entry name" value="Carbon-nitrogen hydrolase"/>
    <property type="match status" value="1"/>
</dbReference>
<dbReference type="CDD" id="cd07575">
    <property type="entry name" value="Xc-1258_like"/>
    <property type="match status" value="1"/>
</dbReference>
<evidence type="ECO:0000313" key="7">
    <source>
        <dbReference type="EMBL" id="OSY87122.1"/>
    </source>
</evidence>
<comment type="similarity">
    <text evidence="1">Belongs to the carbon-nitrogen hydrolase superfamily. NIT1/NIT2 family.</text>
</comment>
<reference evidence="7 8" key="1">
    <citation type="submission" date="2015-03" db="EMBL/GenBank/DDBJ databases">
        <title>Genome sequence of Tenacibaculum sp. S2-2, isolated from intestinal microbiota of sea cucumber, Apostichopus japonicas.</title>
        <authorList>
            <person name="Shao Z."/>
            <person name="Wang L."/>
            <person name="Li X."/>
        </authorList>
    </citation>
    <scope>NUCLEOTIDE SEQUENCE [LARGE SCALE GENOMIC DNA]</scope>
    <source>
        <strain evidence="7 8">S2-2</strain>
    </source>
</reference>
<evidence type="ECO:0000256" key="5">
    <source>
        <dbReference type="ARBA" id="ARBA00072139"/>
    </source>
</evidence>
<dbReference type="FunCoup" id="A0A1Y2P9K3">
    <property type="interactions" value="430"/>
</dbReference>
<keyword evidence="8" id="KW-1185">Reference proteome</keyword>
<dbReference type="PANTHER" id="PTHR47799">
    <property type="entry name" value="OMEGA-AMIDASE YAFV"/>
    <property type="match status" value="1"/>
</dbReference>
<evidence type="ECO:0000256" key="3">
    <source>
        <dbReference type="ARBA" id="ARBA00039118"/>
    </source>
</evidence>
<dbReference type="EMBL" id="LAPZ01000014">
    <property type="protein sequence ID" value="OSY87122.1"/>
    <property type="molecule type" value="Genomic_DNA"/>
</dbReference>
<dbReference type="Gene3D" id="3.60.110.10">
    <property type="entry name" value="Carbon-nitrogen hydrolase"/>
    <property type="match status" value="1"/>
</dbReference>
<organism evidence="7 8">
    <name type="scientific">Tenacibaculum holothuriorum</name>
    <dbReference type="NCBI Taxonomy" id="1635173"/>
    <lineage>
        <taxon>Bacteria</taxon>
        <taxon>Pseudomonadati</taxon>
        <taxon>Bacteroidota</taxon>
        <taxon>Flavobacteriia</taxon>
        <taxon>Flavobacteriales</taxon>
        <taxon>Flavobacteriaceae</taxon>
        <taxon>Tenacibaculum</taxon>
    </lineage>
</organism>
<evidence type="ECO:0000256" key="1">
    <source>
        <dbReference type="ARBA" id="ARBA00010613"/>
    </source>
</evidence>
<evidence type="ECO:0000256" key="2">
    <source>
        <dbReference type="ARBA" id="ARBA00022801"/>
    </source>
</evidence>
<dbReference type="InterPro" id="IPR052737">
    <property type="entry name" value="Omega-amidase_YafV"/>
</dbReference>
<dbReference type="GO" id="GO:0050152">
    <property type="term" value="F:omega-amidase activity"/>
    <property type="evidence" value="ECO:0007669"/>
    <property type="project" value="UniProtKB-EC"/>
</dbReference>
<dbReference type="PROSITE" id="PS50263">
    <property type="entry name" value="CN_HYDROLASE"/>
    <property type="match status" value="1"/>
</dbReference>
<proteinExistence type="inferred from homology"/>
<evidence type="ECO:0000313" key="8">
    <source>
        <dbReference type="Proteomes" id="UP000194221"/>
    </source>
</evidence>
<comment type="catalytic activity">
    <reaction evidence="4">
        <text>a monoamide of a dicarboxylate + H2O = a dicarboxylate + NH4(+)</text>
        <dbReference type="Rhea" id="RHEA:11716"/>
        <dbReference type="ChEBI" id="CHEBI:15377"/>
        <dbReference type="ChEBI" id="CHEBI:28938"/>
        <dbReference type="ChEBI" id="CHEBI:28965"/>
        <dbReference type="ChEBI" id="CHEBI:77450"/>
        <dbReference type="EC" id="3.5.1.3"/>
    </reaction>
</comment>
<feature type="domain" description="CN hydrolase" evidence="6">
    <location>
        <begin position="7"/>
        <end position="238"/>
    </location>
</feature>
<dbReference type="Proteomes" id="UP000194221">
    <property type="component" value="Unassembled WGS sequence"/>
</dbReference>
<evidence type="ECO:0000259" key="6">
    <source>
        <dbReference type="PROSITE" id="PS50263"/>
    </source>
</evidence>
<protein>
    <recommendedName>
        <fullName evidence="5">Omega-amidase YafV</fullName>
        <ecNumber evidence="3">3.5.1.3</ecNumber>
    </recommendedName>
</protein>
<gene>
    <name evidence="7" type="ORF">WH52_12700</name>
</gene>
<dbReference type="PANTHER" id="PTHR47799:SF1">
    <property type="entry name" value="OMEGA-AMIDASE YAFV"/>
    <property type="match status" value="1"/>
</dbReference>
<dbReference type="AlphaFoldDB" id="A0A1Y2P9K3"/>
<dbReference type="Pfam" id="PF00795">
    <property type="entry name" value="CN_hydrolase"/>
    <property type="match status" value="1"/>
</dbReference>
<dbReference type="SUPFAM" id="SSF56317">
    <property type="entry name" value="Carbon-nitrogen hydrolase"/>
    <property type="match status" value="1"/>
</dbReference>
<dbReference type="OrthoDB" id="9811121at2"/>
<evidence type="ECO:0000256" key="4">
    <source>
        <dbReference type="ARBA" id="ARBA00052904"/>
    </source>
</evidence>
<accession>A0A1Y2P9K3</accession>
<dbReference type="NCBIfam" id="NF007757">
    <property type="entry name" value="PRK10438.1"/>
    <property type="match status" value="1"/>
</dbReference>
<dbReference type="EC" id="3.5.1.3" evidence="3"/>
<comment type="caution">
    <text evidence="7">The sequence shown here is derived from an EMBL/GenBank/DDBJ whole genome shotgun (WGS) entry which is preliminary data.</text>
</comment>
<sequence>MKNSSKLQVALVQADLVWEAIDLNKKHLEEKINSIQNNVDLIILPELFTTGFTMNTLLAETMNGTTISWMQELAKSNNTAITGSIIIEENSSFYNRLLFVHPTGKIDFYDKHHTFTLAKEHKAFNAGKEQVIIEYKGWKIRPLVCYDLRFPVWARNTENYDILFYVASWPKTRIAAWDTLLKARAIENMSYTIGVNRVGVDAKNLEYTGNSACYDSLGNCVTKNNTGEETILYCTLEKEKQQAIRDKFQFLEDRDSFIFQ</sequence>
<dbReference type="STRING" id="1635173.WH52_12700"/>
<dbReference type="RefSeq" id="WP_086031342.1">
    <property type="nucleotide sequence ID" value="NZ_LAPZ01000014.1"/>
</dbReference>
<dbReference type="GO" id="GO:0106008">
    <property type="term" value="F:2-oxoglutaramate amidase activity"/>
    <property type="evidence" value="ECO:0007669"/>
    <property type="project" value="TreeGrafter"/>
</dbReference>